<feature type="transmembrane region" description="Helical" evidence="1">
    <location>
        <begin position="454"/>
        <end position="477"/>
    </location>
</feature>
<dbReference type="EMBL" id="MPSB01000013">
    <property type="protein sequence ID" value="ONF95246.1"/>
    <property type="molecule type" value="Genomic_DNA"/>
</dbReference>
<protein>
    <recommendedName>
        <fullName evidence="4">Glycosyltransferase RgtA/B/C/D-like domain-containing protein</fullName>
    </recommendedName>
</protein>
<feature type="transmembrane region" description="Helical" evidence="1">
    <location>
        <begin position="132"/>
        <end position="154"/>
    </location>
</feature>
<keyword evidence="1" id="KW-1133">Transmembrane helix</keyword>
<feature type="transmembrane region" description="Helical" evidence="1">
    <location>
        <begin position="49"/>
        <end position="73"/>
    </location>
</feature>
<organism evidence="2 3">
    <name type="scientific">Sphingomonas jeddahensis</name>
    <dbReference type="NCBI Taxonomy" id="1915074"/>
    <lineage>
        <taxon>Bacteria</taxon>
        <taxon>Pseudomonadati</taxon>
        <taxon>Pseudomonadota</taxon>
        <taxon>Alphaproteobacteria</taxon>
        <taxon>Sphingomonadales</taxon>
        <taxon>Sphingomonadaceae</taxon>
        <taxon>Sphingomonas</taxon>
    </lineage>
</organism>
<feature type="transmembrane region" description="Helical" evidence="1">
    <location>
        <begin position="424"/>
        <end position="442"/>
    </location>
</feature>
<evidence type="ECO:0000313" key="2">
    <source>
        <dbReference type="EMBL" id="ONF95246.1"/>
    </source>
</evidence>
<evidence type="ECO:0000313" key="3">
    <source>
        <dbReference type="Proteomes" id="UP000188729"/>
    </source>
</evidence>
<feature type="transmembrane region" description="Helical" evidence="1">
    <location>
        <begin position="401"/>
        <end position="418"/>
    </location>
</feature>
<feature type="transmembrane region" description="Helical" evidence="1">
    <location>
        <begin position="286"/>
        <end position="307"/>
    </location>
</feature>
<evidence type="ECO:0008006" key="4">
    <source>
        <dbReference type="Google" id="ProtNLM"/>
    </source>
</evidence>
<dbReference type="Proteomes" id="UP000188729">
    <property type="component" value="Unassembled WGS sequence"/>
</dbReference>
<dbReference type="AlphaFoldDB" id="A0A1V2ERE3"/>
<proteinExistence type="predicted"/>
<keyword evidence="3" id="KW-1185">Reference proteome</keyword>
<feature type="transmembrane region" description="Helical" evidence="1">
    <location>
        <begin position="190"/>
        <end position="207"/>
    </location>
</feature>
<name>A0A1V2ERE3_9SPHN</name>
<dbReference type="STRING" id="1915074.SPHI_25100"/>
<gene>
    <name evidence="2" type="ORF">SPHI_25100</name>
</gene>
<feature type="transmembrane region" description="Helical" evidence="1">
    <location>
        <begin position="254"/>
        <end position="274"/>
    </location>
</feature>
<comment type="caution">
    <text evidence="2">The sequence shown here is derived from an EMBL/GenBank/DDBJ whole genome shotgun (WGS) entry which is preliminary data.</text>
</comment>
<feature type="transmembrane region" description="Helical" evidence="1">
    <location>
        <begin position="219"/>
        <end position="248"/>
    </location>
</feature>
<feature type="transmembrane region" description="Helical" evidence="1">
    <location>
        <begin position="369"/>
        <end position="389"/>
    </location>
</feature>
<reference evidence="2 3" key="1">
    <citation type="submission" date="2016-11" db="EMBL/GenBank/DDBJ databases">
        <title>Genome sequence of Sphingomonas jeddahensis G39.</title>
        <authorList>
            <person name="Poehlein A."/>
            <person name="Wuebbeler J.H."/>
            <person name="Steinbuechel A."/>
            <person name="Daniel R."/>
        </authorList>
    </citation>
    <scope>NUCLEOTIDE SEQUENCE [LARGE SCALE GENOMIC DNA]</scope>
    <source>
        <strain evidence="2 3">G39</strain>
    </source>
</reference>
<keyword evidence="1" id="KW-0812">Transmembrane</keyword>
<keyword evidence="1" id="KW-0472">Membrane</keyword>
<feature type="transmembrane region" description="Helical" evidence="1">
    <location>
        <begin position="313"/>
        <end position="334"/>
    </location>
</feature>
<sequence>MAAGNQLTPRHPGLDRGSRYLAPSQEEEAGPRIKSGVTEQEASICRPILIGWSLAAIVLTLAMADSIITLRFIDPDDAMRLMEACDWLAGQSWWDVSQHRLNSGDFPMHWSRLVDLPLAAGLALTAPLGGAAAIRITMVVVPLVSLLTAMALVAQITRRLAGTDRARYAVLLVPLSASLVYQLRPMRIDHHGWQIVLALAATALLLAQPSRRVGALAGLALAALLTISLEGMPIAASIAGVAALAWAWQPHRRGHLLALVWSLFGGALLLHLVTRGPAFFAPACDAIAPGWLAMLGTAAIGTSLATLAQPTTVAIRIAALATAGAATAATLALVSPACLAGPFATLPPLVHDIWYVGVSEGRPLWEQTADWAAMTIGLPLVGLIATAHAWRCATGEAKLRWALLLLLLASATLVAIMVNRAGATANALAIPGAATLLAALLHRARAIPSLGKRLAATAGAFLLASPGQVAAIGVVAAKTLTPADGTRPSEGQHVPPCERVGDVRVIDRLPAGMIFAPIDIGPDIIATTHHQALAGGYHRAPRPMDVVLEAFTGPPETARRLILASGADYLAGCPGFNETEIYRRDHPDGLWARLERGERFDWLQPIATGTPALAWRVIRPLPSPNPRP</sequence>
<accession>A0A1V2ERE3</accession>
<evidence type="ECO:0000256" key="1">
    <source>
        <dbReference type="SAM" id="Phobius"/>
    </source>
</evidence>